<proteinExistence type="predicted"/>
<name>A0A9P5JUR9_9AGAM</name>
<dbReference type="PANTHER" id="PTHR21860">
    <property type="entry name" value="TRANSCRIPTION INITIATION FACTOR IIIC TFIIIC , POLYPEPTIDE 6-RELATED"/>
    <property type="match status" value="1"/>
</dbReference>
<sequence>MSSQKRLGLAPGFRHVDAFDSDDNYECDEQGEVIEEVSYVTLDLGAVEPTLVPSSSTYRLIGLDTPTPFLQLSGTIFQGTHQSLLGTELLFTEDKDLDDQTRRKVTHLANTSQRIRFKQVEVRPKDAAPDQTPGPSTSGKGKGARTKQKSNAVNDDNIVDLITGNVDPADVPPQRRRGGKEKGKRGDGSRPSQSQSQPGNVAQEVAPEESLSVPGLAMEVES</sequence>
<dbReference type="Proteomes" id="UP000759537">
    <property type="component" value="Unassembled WGS sequence"/>
</dbReference>
<dbReference type="EMBL" id="WHVB01000045">
    <property type="protein sequence ID" value="KAF8465786.1"/>
    <property type="molecule type" value="Genomic_DNA"/>
</dbReference>
<organism evidence="3 4">
    <name type="scientific">Russula ochroleuca</name>
    <dbReference type="NCBI Taxonomy" id="152965"/>
    <lineage>
        <taxon>Eukaryota</taxon>
        <taxon>Fungi</taxon>
        <taxon>Dikarya</taxon>
        <taxon>Basidiomycota</taxon>
        <taxon>Agaricomycotina</taxon>
        <taxon>Agaricomycetes</taxon>
        <taxon>Russulales</taxon>
        <taxon>Russulaceae</taxon>
        <taxon>Russula</taxon>
    </lineage>
</organism>
<evidence type="ECO:0000256" key="1">
    <source>
        <dbReference type="SAM" id="MobiDB-lite"/>
    </source>
</evidence>
<feature type="region of interest" description="Disordered" evidence="1">
    <location>
        <begin position="118"/>
        <end position="222"/>
    </location>
</feature>
<evidence type="ECO:0000313" key="4">
    <source>
        <dbReference type="Proteomes" id="UP000759537"/>
    </source>
</evidence>
<dbReference type="Pfam" id="PF10419">
    <property type="entry name" value="TFIIIC_sub6"/>
    <property type="match status" value="1"/>
</dbReference>
<feature type="compositionally biased region" description="Basic and acidic residues" evidence="1">
    <location>
        <begin position="118"/>
        <end position="128"/>
    </location>
</feature>
<evidence type="ECO:0000259" key="2">
    <source>
        <dbReference type="Pfam" id="PF10419"/>
    </source>
</evidence>
<keyword evidence="4" id="KW-1185">Reference proteome</keyword>
<evidence type="ECO:0000313" key="3">
    <source>
        <dbReference type="EMBL" id="KAF8465786.1"/>
    </source>
</evidence>
<dbReference type="OrthoDB" id="1877767at2759"/>
<dbReference type="InterPro" id="IPR019481">
    <property type="entry name" value="TFIIIC_triple_barrel"/>
</dbReference>
<dbReference type="AlphaFoldDB" id="A0A9P5JUR9"/>
<accession>A0A9P5JUR9</accession>
<reference evidence="3" key="1">
    <citation type="submission" date="2019-10" db="EMBL/GenBank/DDBJ databases">
        <authorList>
            <consortium name="DOE Joint Genome Institute"/>
            <person name="Kuo A."/>
            <person name="Miyauchi S."/>
            <person name="Kiss E."/>
            <person name="Drula E."/>
            <person name="Kohler A."/>
            <person name="Sanchez-Garcia M."/>
            <person name="Andreopoulos B."/>
            <person name="Barry K.W."/>
            <person name="Bonito G."/>
            <person name="Buee M."/>
            <person name="Carver A."/>
            <person name="Chen C."/>
            <person name="Cichocki N."/>
            <person name="Clum A."/>
            <person name="Culley D."/>
            <person name="Crous P.W."/>
            <person name="Fauchery L."/>
            <person name="Girlanda M."/>
            <person name="Hayes R."/>
            <person name="Keri Z."/>
            <person name="LaButti K."/>
            <person name="Lipzen A."/>
            <person name="Lombard V."/>
            <person name="Magnuson J."/>
            <person name="Maillard F."/>
            <person name="Morin E."/>
            <person name="Murat C."/>
            <person name="Nolan M."/>
            <person name="Ohm R."/>
            <person name="Pangilinan J."/>
            <person name="Pereira M."/>
            <person name="Perotto S."/>
            <person name="Peter M."/>
            <person name="Riley R."/>
            <person name="Sitrit Y."/>
            <person name="Stielow B."/>
            <person name="Szollosi G."/>
            <person name="Zifcakova L."/>
            <person name="Stursova M."/>
            <person name="Spatafora J.W."/>
            <person name="Tedersoo L."/>
            <person name="Vaario L.-M."/>
            <person name="Yamada A."/>
            <person name="Yan M."/>
            <person name="Wang P."/>
            <person name="Xu J."/>
            <person name="Bruns T."/>
            <person name="Baldrian P."/>
            <person name="Vilgalys R."/>
            <person name="Henrissat B."/>
            <person name="Grigoriev I.V."/>
            <person name="Hibbett D."/>
            <person name="Nagy L.G."/>
            <person name="Martin F.M."/>
        </authorList>
    </citation>
    <scope>NUCLEOTIDE SEQUENCE</scope>
    <source>
        <strain evidence="3">Prilba</strain>
    </source>
</reference>
<dbReference type="GO" id="GO:0006383">
    <property type="term" value="P:transcription by RNA polymerase III"/>
    <property type="evidence" value="ECO:0007669"/>
    <property type="project" value="InterPro"/>
</dbReference>
<reference evidence="3" key="2">
    <citation type="journal article" date="2020" name="Nat. Commun.">
        <title>Large-scale genome sequencing of mycorrhizal fungi provides insights into the early evolution of symbiotic traits.</title>
        <authorList>
            <person name="Miyauchi S."/>
            <person name="Kiss E."/>
            <person name="Kuo A."/>
            <person name="Drula E."/>
            <person name="Kohler A."/>
            <person name="Sanchez-Garcia M."/>
            <person name="Morin E."/>
            <person name="Andreopoulos B."/>
            <person name="Barry K.W."/>
            <person name="Bonito G."/>
            <person name="Buee M."/>
            <person name="Carver A."/>
            <person name="Chen C."/>
            <person name="Cichocki N."/>
            <person name="Clum A."/>
            <person name="Culley D."/>
            <person name="Crous P.W."/>
            <person name="Fauchery L."/>
            <person name="Girlanda M."/>
            <person name="Hayes R.D."/>
            <person name="Keri Z."/>
            <person name="LaButti K."/>
            <person name="Lipzen A."/>
            <person name="Lombard V."/>
            <person name="Magnuson J."/>
            <person name="Maillard F."/>
            <person name="Murat C."/>
            <person name="Nolan M."/>
            <person name="Ohm R.A."/>
            <person name="Pangilinan J."/>
            <person name="Pereira M.F."/>
            <person name="Perotto S."/>
            <person name="Peter M."/>
            <person name="Pfister S."/>
            <person name="Riley R."/>
            <person name="Sitrit Y."/>
            <person name="Stielow J.B."/>
            <person name="Szollosi G."/>
            <person name="Zifcakova L."/>
            <person name="Stursova M."/>
            <person name="Spatafora J.W."/>
            <person name="Tedersoo L."/>
            <person name="Vaario L.M."/>
            <person name="Yamada A."/>
            <person name="Yan M."/>
            <person name="Wang P."/>
            <person name="Xu J."/>
            <person name="Bruns T."/>
            <person name="Baldrian P."/>
            <person name="Vilgalys R."/>
            <person name="Dunand C."/>
            <person name="Henrissat B."/>
            <person name="Grigoriev I.V."/>
            <person name="Hibbett D."/>
            <person name="Nagy L.G."/>
            <person name="Martin F.M."/>
        </authorList>
    </citation>
    <scope>NUCLEOTIDE SEQUENCE</scope>
    <source>
        <strain evidence="3">Prilba</strain>
    </source>
</reference>
<dbReference type="Gene3D" id="2.60.40.4370">
    <property type="match status" value="1"/>
</dbReference>
<gene>
    <name evidence="3" type="ORF">DFH94DRAFT_782474</name>
</gene>
<feature type="domain" description="Transcription factor TFIIIC triple barrel" evidence="2">
    <location>
        <begin position="35"/>
        <end position="122"/>
    </location>
</feature>
<dbReference type="PANTHER" id="PTHR21860:SF2">
    <property type="entry name" value="GENERAL TRANSCRIPTION FACTOR 3C POLYPEPTIDE 6"/>
    <property type="match status" value="1"/>
</dbReference>
<protein>
    <recommendedName>
        <fullName evidence="2">Transcription factor TFIIIC triple barrel domain-containing protein</fullName>
    </recommendedName>
</protein>
<comment type="caution">
    <text evidence="3">The sequence shown here is derived from an EMBL/GenBank/DDBJ whole genome shotgun (WGS) entry which is preliminary data.</text>
</comment>
<dbReference type="InterPro" id="IPR042771">
    <property type="entry name" value="GTF3C6-like"/>
</dbReference>
<dbReference type="GO" id="GO:0000127">
    <property type="term" value="C:transcription factor TFIIIC complex"/>
    <property type="evidence" value="ECO:0007669"/>
    <property type="project" value="TreeGrafter"/>
</dbReference>